<evidence type="ECO:0000256" key="2">
    <source>
        <dbReference type="ARBA" id="ARBA00008335"/>
    </source>
</evidence>
<comment type="subcellular location">
    <subcellularLocation>
        <location evidence="1">Cell membrane</location>
        <topology evidence="1">Multi-pass membrane protein</topology>
    </subcellularLocation>
</comment>
<feature type="transmembrane region" description="Helical" evidence="9">
    <location>
        <begin position="155"/>
        <end position="174"/>
    </location>
</feature>
<dbReference type="PANTHER" id="PTHR43271">
    <property type="entry name" value="BLL2771 PROTEIN"/>
    <property type="match status" value="1"/>
</dbReference>
<keyword evidence="3" id="KW-0813">Transport</keyword>
<feature type="transmembrane region" description="Helical" evidence="9">
    <location>
        <begin position="232"/>
        <end position="252"/>
    </location>
</feature>
<dbReference type="Gene3D" id="1.20.1250.20">
    <property type="entry name" value="MFS general substrate transporter like domains"/>
    <property type="match status" value="2"/>
</dbReference>
<feature type="transmembrane region" description="Helical" evidence="9">
    <location>
        <begin position="296"/>
        <end position="314"/>
    </location>
</feature>
<keyword evidence="5 9" id="KW-0812">Transmembrane</keyword>
<feature type="transmembrane region" description="Helical" evidence="9">
    <location>
        <begin position="356"/>
        <end position="377"/>
    </location>
</feature>
<name>A0ABV2WNE6_9NOCA</name>
<dbReference type="EMBL" id="JBEYBF010000006">
    <property type="protein sequence ID" value="MEU1952413.1"/>
    <property type="molecule type" value="Genomic_DNA"/>
</dbReference>
<keyword evidence="4" id="KW-1003">Cell membrane</keyword>
<dbReference type="CDD" id="cd17324">
    <property type="entry name" value="MFS_NepI_like"/>
    <property type="match status" value="1"/>
</dbReference>
<evidence type="ECO:0000256" key="9">
    <source>
        <dbReference type="SAM" id="Phobius"/>
    </source>
</evidence>
<comment type="similarity">
    <text evidence="2">Belongs to the major facilitator superfamily.</text>
</comment>
<accession>A0ABV2WNE6</accession>
<dbReference type="SUPFAM" id="SSF103473">
    <property type="entry name" value="MFS general substrate transporter"/>
    <property type="match status" value="1"/>
</dbReference>
<evidence type="ECO:0000313" key="11">
    <source>
        <dbReference type="EMBL" id="MEU1952413.1"/>
    </source>
</evidence>
<dbReference type="InterPro" id="IPR020846">
    <property type="entry name" value="MFS_dom"/>
</dbReference>
<dbReference type="Proteomes" id="UP001550628">
    <property type="component" value="Unassembled WGS sequence"/>
</dbReference>
<feature type="transmembrane region" description="Helical" evidence="9">
    <location>
        <begin position="320"/>
        <end position="344"/>
    </location>
</feature>
<proteinExistence type="inferred from homology"/>
<protein>
    <submittedName>
        <fullName evidence="11">MFS transporter</fullName>
    </submittedName>
</protein>
<dbReference type="RefSeq" id="WP_356955524.1">
    <property type="nucleotide sequence ID" value="NZ_JBEYBD010000004.1"/>
</dbReference>
<dbReference type="Pfam" id="PF07690">
    <property type="entry name" value="MFS_1"/>
    <property type="match status" value="1"/>
</dbReference>
<dbReference type="InterPro" id="IPR036259">
    <property type="entry name" value="MFS_trans_sf"/>
</dbReference>
<evidence type="ECO:0000256" key="5">
    <source>
        <dbReference type="ARBA" id="ARBA00022692"/>
    </source>
</evidence>
<evidence type="ECO:0000256" key="8">
    <source>
        <dbReference type="SAM" id="MobiDB-lite"/>
    </source>
</evidence>
<evidence type="ECO:0000313" key="12">
    <source>
        <dbReference type="Proteomes" id="UP001550628"/>
    </source>
</evidence>
<reference evidence="11 12" key="1">
    <citation type="submission" date="2024-06" db="EMBL/GenBank/DDBJ databases">
        <title>The Natural Products Discovery Center: Release of the First 8490 Sequenced Strains for Exploring Actinobacteria Biosynthetic Diversity.</title>
        <authorList>
            <person name="Kalkreuter E."/>
            <person name="Kautsar S.A."/>
            <person name="Yang D."/>
            <person name="Bader C.D."/>
            <person name="Teijaro C.N."/>
            <person name="Fluegel L."/>
            <person name="Davis C.M."/>
            <person name="Simpson J.R."/>
            <person name="Lauterbach L."/>
            <person name="Steele A.D."/>
            <person name="Gui C."/>
            <person name="Meng S."/>
            <person name="Li G."/>
            <person name="Viehrig K."/>
            <person name="Ye F."/>
            <person name="Su P."/>
            <person name="Kiefer A.F."/>
            <person name="Nichols A."/>
            <person name="Cepeda A.J."/>
            <person name="Yan W."/>
            <person name="Fan B."/>
            <person name="Jiang Y."/>
            <person name="Adhikari A."/>
            <person name="Zheng C.-J."/>
            <person name="Schuster L."/>
            <person name="Cowan T.M."/>
            <person name="Smanski M.J."/>
            <person name="Chevrette M.G."/>
            <person name="De Carvalho L.P.S."/>
            <person name="Shen B."/>
        </authorList>
    </citation>
    <scope>NUCLEOTIDE SEQUENCE [LARGE SCALE GENOMIC DNA]</scope>
    <source>
        <strain evidence="11 12">NPDC019708</strain>
    </source>
</reference>
<dbReference type="InterPro" id="IPR011701">
    <property type="entry name" value="MFS"/>
</dbReference>
<keyword evidence="6 9" id="KW-1133">Transmembrane helix</keyword>
<feature type="region of interest" description="Disordered" evidence="8">
    <location>
        <begin position="1"/>
        <end position="25"/>
    </location>
</feature>
<evidence type="ECO:0000256" key="4">
    <source>
        <dbReference type="ARBA" id="ARBA00022475"/>
    </source>
</evidence>
<evidence type="ECO:0000256" key="1">
    <source>
        <dbReference type="ARBA" id="ARBA00004651"/>
    </source>
</evidence>
<feature type="domain" description="Major facilitator superfamily (MFS) profile" evidence="10">
    <location>
        <begin position="29"/>
        <end position="407"/>
    </location>
</feature>
<feature type="transmembrane region" description="Helical" evidence="9">
    <location>
        <begin position="100"/>
        <end position="116"/>
    </location>
</feature>
<dbReference type="PROSITE" id="PS50850">
    <property type="entry name" value="MFS"/>
    <property type="match status" value="1"/>
</dbReference>
<keyword evidence="12" id="KW-1185">Reference proteome</keyword>
<feature type="transmembrane region" description="Helical" evidence="9">
    <location>
        <begin position="186"/>
        <end position="205"/>
    </location>
</feature>
<comment type="caution">
    <text evidence="11">The sequence shown here is derived from an EMBL/GenBank/DDBJ whole genome shotgun (WGS) entry which is preliminary data.</text>
</comment>
<evidence type="ECO:0000256" key="3">
    <source>
        <dbReference type="ARBA" id="ARBA00022448"/>
    </source>
</evidence>
<organism evidence="11 12">
    <name type="scientific">Nocardia rhamnosiphila</name>
    <dbReference type="NCBI Taxonomy" id="426716"/>
    <lineage>
        <taxon>Bacteria</taxon>
        <taxon>Bacillati</taxon>
        <taxon>Actinomycetota</taxon>
        <taxon>Actinomycetes</taxon>
        <taxon>Mycobacteriales</taxon>
        <taxon>Nocardiaceae</taxon>
        <taxon>Nocardia</taxon>
    </lineage>
</organism>
<feature type="transmembrane region" description="Helical" evidence="9">
    <location>
        <begin position="383"/>
        <end position="402"/>
    </location>
</feature>
<feature type="transmembrane region" description="Helical" evidence="9">
    <location>
        <begin position="122"/>
        <end position="143"/>
    </location>
</feature>
<evidence type="ECO:0000256" key="6">
    <source>
        <dbReference type="ARBA" id="ARBA00022989"/>
    </source>
</evidence>
<evidence type="ECO:0000259" key="10">
    <source>
        <dbReference type="PROSITE" id="PS50850"/>
    </source>
</evidence>
<feature type="transmembrane region" description="Helical" evidence="9">
    <location>
        <begin position="264"/>
        <end position="284"/>
    </location>
</feature>
<evidence type="ECO:0000256" key="7">
    <source>
        <dbReference type="ARBA" id="ARBA00023136"/>
    </source>
</evidence>
<feature type="transmembrane region" description="Helical" evidence="9">
    <location>
        <begin position="67"/>
        <end position="88"/>
    </location>
</feature>
<gene>
    <name evidence="11" type="ORF">ABZ510_11170</name>
</gene>
<sequence>MPVSAPAGQGTRPAPVGIDESHSSGGPELRLSAALGCAGVATFSLMYAPQGLLTQIGTEAAVSPSRAALTVSATTLGLALSVLPWAWLSDRIGRPGAMRYAAAAAALTGLLVPWLSTFDLLVAGRFVQGVALGGIPSLAMTLVHEVAAPGRAAALAGSYVGATSMGGLAGRVIVVPLAEMIGWRPALAVMGVGVALLMVVLALLLPRTTGRRAASHSTRSLLAAHLRDPVQLALYGIAGLLIGCMVIVFNYLPFRLEAAPYHLAPTLISLIFLAYLAGTVGSPVAGRLADRLGPRVVLVMACALVLGGTALSLARPLAAVLTGVVILTGGMFIGHAVASGAVGIRARAGRAQATALYTIFYYLGASIFGWAGGLAWAHGHWPAVVVVVATLAAAALLLVFVATERRERAEPIGQ</sequence>
<dbReference type="PANTHER" id="PTHR43271:SF1">
    <property type="entry name" value="INNER MEMBRANE TRANSPORT PROTEIN YNFM"/>
    <property type="match status" value="1"/>
</dbReference>
<keyword evidence="7 9" id="KW-0472">Membrane</keyword>